<evidence type="ECO:0000313" key="10">
    <source>
        <dbReference type="Proteomes" id="UP000182985"/>
    </source>
</evidence>
<gene>
    <name evidence="9" type="ORF">BLA27_15180</name>
</gene>
<dbReference type="EMBL" id="MOEC01000014">
    <property type="protein sequence ID" value="OIS92769.1"/>
    <property type="molecule type" value="Genomic_DNA"/>
</dbReference>
<dbReference type="Proteomes" id="UP000182985">
    <property type="component" value="Unassembled WGS sequence"/>
</dbReference>
<evidence type="ECO:0000256" key="6">
    <source>
        <dbReference type="ARBA" id="ARBA00023136"/>
    </source>
</evidence>
<dbReference type="Pfam" id="PF07690">
    <property type="entry name" value="MFS_1"/>
    <property type="match status" value="1"/>
</dbReference>
<dbReference type="PROSITE" id="PS00217">
    <property type="entry name" value="SUGAR_TRANSPORT_2"/>
    <property type="match status" value="1"/>
</dbReference>
<feature type="transmembrane region" description="Helical" evidence="7">
    <location>
        <begin position="161"/>
        <end position="183"/>
    </location>
</feature>
<protein>
    <submittedName>
        <fullName evidence="9">MFS transporter</fullName>
    </submittedName>
</protein>
<feature type="transmembrane region" description="Helical" evidence="7">
    <location>
        <begin position="22"/>
        <end position="48"/>
    </location>
</feature>
<dbReference type="Gene3D" id="1.20.1250.20">
    <property type="entry name" value="MFS general substrate transporter like domains"/>
    <property type="match status" value="2"/>
</dbReference>
<evidence type="ECO:0000256" key="5">
    <source>
        <dbReference type="ARBA" id="ARBA00022989"/>
    </source>
</evidence>
<dbReference type="GO" id="GO:0005886">
    <property type="term" value="C:plasma membrane"/>
    <property type="evidence" value="ECO:0007669"/>
    <property type="project" value="UniProtKB-SubCell"/>
</dbReference>
<evidence type="ECO:0000256" key="1">
    <source>
        <dbReference type="ARBA" id="ARBA00004651"/>
    </source>
</evidence>
<keyword evidence="3" id="KW-1003">Cell membrane</keyword>
<feature type="transmembrane region" description="Helical" evidence="7">
    <location>
        <begin position="95"/>
        <end position="114"/>
    </location>
</feature>
<feature type="transmembrane region" description="Helical" evidence="7">
    <location>
        <begin position="287"/>
        <end position="305"/>
    </location>
</feature>
<accession>A0A1J6HJV5</accession>
<feature type="transmembrane region" description="Helical" evidence="7">
    <location>
        <begin position="379"/>
        <end position="404"/>
    </location>
</feature>
<feature type="transmembrane region" description="Helical" evidence="7">
    <location>
        <begin position="342"/>
        <end position="367"/>
    </location>
</feature>
<name>A0A1J6HJV5_9HYPH</name>
<dbReference type="CDD" id="cd17369">
    <property type="entry name" value="MFS_ShiA_like"/>
    <property type="match status" value="1"/>
</dbReference>
<sequence length="450" mass="48147">MSVSTHTCLDHRRPSKSQMRKIVAASVAGNALEWYDFFLYGTAAALVFSKLFFPAGTDPLTGTLAAFAGFAVGFAARPFGGIVFGHIGDRLGRKYALVLTLCIMGAATFCIGLLPTYDQIGIWAPALLVFLRLLQGIAAGGEWGGGVLIISENAPPEQRGLYSAWSQVGVAAGFVLSAGAFYLAQLLPQEAFLSWGWRVPFLASIIIFALGIYIRSNLPDSAEFEQAQTERKTEAPPHLPIKEVLRRHPREVLLAMGLRVAENGGSYIFLAFALAYGKFVGADQGTMLLGVILSMSVALGTMVFFGHLSDKIGRRPVFMFGAIGIICVAFPFFWLIDTLSNPMILLAFLIGNAVCHAAMVGTMPAFFSELFDPEVRYTGVALGHEIASVFAGGMSPLIATALLASFQASWPVSLFLAGLGLISVIAVILSKETSSGSLETQNVPLERTMS</sequence>
<keyword evidence="6 7" id="KW-0472">Membrane</keyword>
<dbReference type="AlphaFoldDB" id="A0A1J6HJV5"/>
<evidence type="ECO:0000259" key="8">
    <source>
        <dbReference type="PROSITE" id="PS50850"/>
    </source>
</evidence>
<evidence type="ECO:0000256" key="7">
    <source>
        <dbReference type="SAM" id="Phobius"/>
    </source>
</evidence>
<dbReference type="OrthoDB" id="9783227at2"/>
<feature type="transmembrane region" description="Helical" evidence="7">
    <location>
        <begin position="252"/>
        <end position="275"/>
    </location>
</feature>
<comment type="caution">
    <text evidence="9">The sequence shown here is derived from an EMBL/GenBank/DDBJ whole genome shotgun (WGS) entry which is preliminary data.</text>
</comment>
<keyword evidence="2" id="KW-0813">Transport</keyword>
<keyword evidence="5 7" id="KW-1133">Transmembrane helix</keyword>
<dbReference type="InterPro" id="IPR020846">
    <property type="entry name" value="MFS_dom"/>
</dbReference>
<dbReference type="PANTHER" id="PTHR43045:SF1">
    <property type="entry name" value="SHIKIMATE TRANSPORTER"/>
    <property type="match status" value="1"/>
</dbReference>
<dbReference type="PANTHER" id="PTHR43045">
    <property type="entry name" value="SHIKIMATE TRANSPORTER"/>
    <property type="match status" value="1"/>
</dbReference>
<feature type="transmembrane region" description="Helical" evidence="7">
    <location>
        <begin position="317"/>
        <end position="336"/>
    </location>
</feature>
<comment type="subcellular location">
    <subcellularLocation>
        <location evidence="1">Cell membrane</location>
        <topology evidence="1">Multi-pass membrane protein</topology>
    </subcellularLocation>
</comment>
<keyword evidence="4 7" id="KW-0812">Transmembrane</keyword>
<evidence type="ECO:0000313" key="9">
    <source>
        <dbReference type="EMBL" id="OIS92769.1"/>
    </source>
</evidence>
<dbReference type="PROSITE" id="PS50850">
    <property type="entry name" value="MFS"/>
    <property type="match status" value="1"/>
</dbReference>
<feature type="transmembrane region" description="Helical" evidence="7">
    <location>
        <begin position="410"/>
        <end position="429"/>
    </location>
</feature>
<dbReference type="GO" id="GO:0022857">
    <property type="term" value="F:transmembrane transporter activity"/>
    <property type="evidence" value="ECO:0007669"/>
    <property type="project" value="InterPro"/>
</dbReference>
<dbReference type="SUPFAM" id="SSF103473">
    <property type="entry name" value="MFS general substrate transporter"/>
    <property type="match status" value="1"/>
</dbReference>
<dbReference type="FunFam" id="1.20.1250.20:FF:000001">
    <property type="entry name" value="Dicarboxylate MFS transporter"/>
    <property type="match status" value="1"/>
</dbReference>
<evidence type="ECO:0000256" key="4">
    <source>
        <dbReference type="ARBA" id="ARBA00022692"/>
    </source>
</evidence>
<dbReference type="InterPro" id="IPR005829">
    <property type="entry name" value="Sugar_transporter_CS"/>
</dbReference>
<evidence type="ECO:0000256" key="2">
    <source>
        <dbReference type="ARBA" id="ARBA00022448"/>
    </source>
</evidence>
<feature type="transmembrane region" description="Helical" evidence="7">
    <location>
        <begin position="60"/>
        <end position="83"/>
    </location>
</feature>
<feature type="domain" description="Major facilitator superfamily (MFS) profile" evidence="8">
    <location>
        <begin position="22"/>
        <end position="435"/>
    </location>
</feature>
<organism evidence="9 10">
    <name type="scientific">Brucella cytisi</name>
    <dbReference type="NCBI Taxonomy" id="407152"/>
    <lineage>
        <taxon>Bacteria</taxon>
        <taxon>Pseudomonadati</taxon>
        <taxon>Pseudomonadota</taxon>
        <taxon>Alphaproteobacteria</taxon>
        <taxon>Hyphomicrobiales</taxon>
        <taxon>Brucellaceae</taxon>
        <taxon>Brucella/Ochrobactrum group</taxon>
        <taxon>Brucella</taxon>
    </lineage>
</organism>
<proteinExistence type="predicted"/>
<reference evidence="9 10" key="1">
    <citation type="submission" date="2016-10" db="EMBL/GenBank/DDBJ databases">
        <title>The Draft Genome Sequence of the Potato Rhizosphere Bacteria Ochrobactrum sp. IPA7.2.</title>
        <authorList>
            <person name="Gogoleva N.E."/>
            <person name="Khlopko Y.A."/>
            <person name="Burygin G.L."/>
            <person name="Plotnikov A.O."/>
        </authorList>
    </citation>
    <scope>NUCLEOTIDE SEQUENCE [LARGE SCALE GENOMIC DNA]</scope>
    <source>
        <strain evidence="9 10">IPA7.2</strain>
    </source>
</reference>
<dbReference type="InterPro" id="IPR036259">
    <property type="entry name" value="MFS_trans_sf"/>
</dbReference>
<dbReference type="InterPro" id="IPR011701">
    <property type="entry name" value="MFS"/>
</dbReference>
<feature type="transmembrane region" description="Helical" evidence="7">
    <location>
        <begin position="120"/>
        <end position="140"/>
    </location>
</feature>
<feature type="transmembrane region" description="Helical" evidence="7">
    <location>
        <begin position="195"/>
        <end position="214"/>
    </location>
</feature>
<evidence type="ECO:0000256" key="3">
    <source>
        <dbReference type="ARBA" id="ARBA00022475"/>
    </source>
</evidence>
<keyword evidence="10" id="KW-1185">Reference proteome</keyword>